<dbReference type="Pfam" id="PF03615">
    <property type="entry name" value="GCM"/>
    <property type="match status" value="1"/>
</dbReference>
<dbReference type="Gene3D" id="3.30.70.3530">
    <property type="entry name" value="GCM motif"/>
    <property type="match status" value="1"/>
</dbReference>
<dbReference type="PROSITE" id="PS50807">
    <property type="entry name" value="GCM"/>
    <property type="match status" value="1"/>
</dbReference>
<dbReference type="Proteomes" id="UP000694871">
    <property type="component" value="Unplaced"/>
</dbReference>
<dbReference type="RefSeq" id="XP_015279462.1">
    <property type="nucleotide sequence ID" value="XM_015423976.1"/>
</dbReference>
<keyword evidence="1" id="KW-0217">Developmental protein</keyword>
<keyword evidence="3" id="KW-0238">DNA-binding</keyword>
<dbReference type="SUPFAM" id="SSF90073">
    <property type="entry name" value="GCM domain"/>
    <property type="match status" value="1"/>
</dbReference>
<dbReference type="InterPro" id="IPR036115">
    <property type="entry name" value="GCM_dom_sf"/>
</dbReference>
<sequence length="448" mass="51339">MLRAAEDVSMKQEDLASQDRDRISWDINDIKLPKDVKQVDCFQEWPDSYVKCIYSSDDKNAQRHLSSWAMRNTNNHNSRILKKSCLGVVVCSNDCSTPDGRKMYLRPAICDKARQKQQRKSCPNCNGPLKLIPCRGHGGYPVTNFWRHEEPFIFFQSKGTHNHPRPETKLEAEARRSIQKAHTAVLLASPRLKRSRDIEFLTDDMQSQDTLPLIVSKQEELLSQDSFSGPFRDKDSEEQVLNNYLPLIEGYSFGKSSYLIEHAQVMGCDRLLNKCQQIGIMEYDSRDPTEPPDSAYSECGEQQSWNKNMELGRNPLADKHHNGTTTFLSGLHCETLGSLNAVDFGISHAPEIPPIVKVGCHPLRSNANMFGEDTYEGKPYLNYNNGNIPSSFCQLSPEDPYLIAETAHHYYQNALPVKENEWHTEDERKYMNLDHCNNEVFFNLFPLR</sequence>
<dbReference type="InterPro" id="IPR039791">
    <property type="entry name" value="GCM"/>
</dbReference>
<dbReference type="InterPro" id="IPR043020">
    <property type="entry name" value="GCM_large"/>
</dbReference>
<evidence type="ECO:0000256" key="3">
    <source>
        <dbReference type="ARBA" id="ARBA00023125"/>
    </source>
</evidence>
<proteinExistence type="predicted"/>
<keyword evidence="2" id="KW-0805">Transcription regulation</keyword>
<protein>
    <submittedName>
        <fullName evidence="8">Chorion-specific transcription factor GCMa</fullName>
    </submittedName>
</protein>
<keyword evidence="4" id="KW-0804">Transcription</keyword>
<evidence type="ECO:0000313" key="7">
    <source>
        <dbReference type="Proteomes" id="UP000694871"/>
    </source>
</evidence>
<feature type="domain" description="GCM" evidence="6">
    <location>
        <begin position="23"/>
        <end position="178"/>
    </location>
</feature>
<keyword evidence="7" id="KW-1185">Reference proteome</keyword>
<organism evidence="7 8">
    <name type="scientific">Gekko japonicus</name>
    <name type="common">Schlegel's Japanese gecko</name>
    <dbReference type="NCBI Taxonomy" id="146911"/>
    <lineage>
        <taxon>Eukaryota</taxon>
        <taxon>Metazoa</taxon>
        <taxon>Chordata</taxon>
        <taxon>Craniata</taxon>
        <taxon>Vertebrata</taxon>
        <taxon>Euteleostomi</taxon>
        <taxon>Lepidosauria</taxon>
        <taxon>Squamata</taxon>
        <taxon>Bifurcata</taxon>
        <taxon>Gekkota</taxon>
        <taxon>Gekkonidae</taxon>
        <taxon>Gekkoninae</taxon>
        <taxon>Gekko</taxon>
    </lineage>
</organism>
<evidence type="ECO:0000256" key="4">
    <source>
        <dbReference type="ARBA" id="ARBA00023163"/>
    </source>
</evidence>
<evidence type="ECO:0000256" key="2">
    <source>
        <dbReference type="ARBA" id="ARBA00023015"/>
    </source>
</evidence>
<gene>
    <name evidence="8" type="primary">GCM1</name>
</gene>
<evidence type="ECO:0000259" key="6">
    <source>
        <dbReference type="PROSITE" id="PS50807"/>
    </source>
</evidence>
<keyword evidence="5" id="KW-0539">Nucleus</keyword>
<evidence type="ECO:0000313" key="8">
    <source>
        <dbReference type="RefSeq" id="XP_015279462.1"/>
    </source>
</evidence>
<dbReference type="PANTHER" id="PTHR12414">
    <property type="entry name" value="GLIAL CELLS MISSING RELATED/GLIDE"/>
    <property type="match status" value="1"/>
</dbReference>
<dbReference type="GeneID" id="107121116"/>
<dbReference type="Gene3D" id="2.20.25.670">
    <property type="entry name" value="GCM domain, large subdomain"/>
    <property type="match status" value="1"/>
</dbReference>
<evidence type="ECO:0000256" key="5">
    <source>
        <dbReference type="ARBA" id="ARBA00023242"/>
    </source>
</evidence>
<dbReference type="InterPro" id="IPR043021">
    <property type="entry name" value="GCM_small"/>
</dbReference>
<name>A0ABM1L0H5_GEKJA</name>
<dbReference type="PANTHER" id="PTHR12414:SF6">
    <property type="entry name" value="CHORION-SPECIFIC TRANSCRIPTION FACTOR GCMA"/>
    <property type="match status" value="1"/>
</dbReference>
<accession>A0ABM1L0H5</accession>
<evidence type="ECO:0000256" key="1">
    <source>
        <dbReference type="ARBA" id="ARBA00022473"/>
    </source>
</evidence>
<reference evidence="8" key="1">
    <citation type="submission" date="2025-08" db="UniProtKB">
        <authorList>
            <consortium name="RefSeq"/>
        </authorList>
    </citation>
    <scope>IDENTIFICATION</scope>
</reference>
<dbReference type="InterPro" id="IPR003902">
    <property type="entry name" value="Tscrpt_reg_GCM"/>
</dbReference>